<name>A0A074JG24_9RHOB</name>
<feature type="domain" description="HTH luxR-type" evidence="2">
    <location>
        <begin position="99"/>
        <end position="156"/>
    </location>
</feature>
<dbReference type="GO" id="GO:0006355">
    <property type="term" value="P:regulation of DNA-templated transcription"/>
    <property type="evidence" value="ECO:0007669"/>
    <property type="project" value="InterPro"/>
</dbReference>
<comment type="caution">
    <text evidence="3">The sequence shown here is derived from an EMBL/GenBank/DDBJ whole genome shotgun (WGS) entry which is preliminary data.</text>
</comment>
<keyword evidence="1" id="KW-1133">Transmembrane helix</keyword>
<evidence type="ECO:0000313" key="4">
    <source>
        <dbReference type="Proteomes" id="UP000027432"/>
    </source>
</evidence>
<dbReference type="Pfam" id="PF00196">
    <property type="entry name" value="GerE"/>
    <property type="match status" value="1"/>
</dbReference>
<dbReference type="InterPro" id="IPR016032">
    <property type="entry name" value="Sig_transdc_resp-reg_C-effctor"/>
</dbReference>
<evidence type="ECO:0000256" key="1">
    <source>
        <dbReference type="SAM" id="Phobius"/>
    </source>
</evidence>
<feature type="transmembrane region" description="Helical" evidence="1">
    <location>
        <begin position="12"/>
        <end position="39"/>
    </location>
</feature>
<dbReference type="eggNOG" id="COG2197">
    <property type="taxonomic scope" value="Bacteria"/>
</dbReference>
<gene>
    <name evidence="3" type="ORF">TP2_03295</name>
</gene>
<dbReference type="AlphaFoldDB" id="A0A074JG24"/>
<dbReference type="EMBL" id="AUND01000001">
    <property type="protein sequence ID" value="KEO56566.1"/>
    <property type="molecule type" value="Genomic_DNA"/>
</dbReference>
<dbReference type="InterPro" id="IPR036388">
    <property type="entry name" value="WH-like_DNA-bd_sf"/>
</dbReference>
<accession>A0A074JG24</accession>
<dbReference type="Proteomes" id="UP000027432">
    <property type="component" value="Unassembled WGS sequence"/>
</dbReference>
<protein>
    <recommendedName>
        <fullName evidence="2">HTH luxR-type domain-containing protein</fullName>
    </recommendedName>
</protein>
<dbReference type="SMART" id="SM00421">
    <property type="entry name" value="HTH_LUXR"/>
    <property type="match status" value="1"/>
</dbReference>
<reference evidence="3 4" key="1">
    <citation type="submission" date="2013-07" db="EMBL/GenBank/DDBJ databases">
        <title>Thioclava pacifica DSM 10166 Genome Sequencing.</title>
        <authorList>
            <person name="Lai Q."/>
            <person name="Shao Z."/>
        </authorList>
    </citation>
    <scope>NUCLEOTIDE SEQUENCE [LARGE SCALE GENOMIC DNA]</scope>
    <source>
        <strain evidence="3 4">DSM 10166</strain>
    </source>
</reference>
<keyword evidence="1" id="KW-0812">Transmembrane</keyword>
<feature type="transmembrane region" description="Helical" evidence="1">
    <location>
        <begin position="51"/>
        <end position="72"/>
    </location>
</feature>
<sequence>MSPRHRRAAVVGAILILQAVCALFFVSDILLSVFGLYPAPISWQSREILEIGAALGLLLGLGLGAFALASALRDGARTRDRLRLATSAFEDLLEQRFADWGLTAAEREVALFAIKGLSIPEIAAIRETSEGTVKAQSAAIYRKAGVNGRGALLSLFVEDMMDQRAVTQVPEPPQIAAALKRSAGG</sequence>
<evidence type="ECO:0000313" key="3">
    <source>
        <dbReference type="EMBL" id="KEO56566.1"/>
    </source>
</evidence>
<dbReference type="Gene3D" id="1.10.10.10">
    <property type="entry name" value="Winged helix-like DNA-binding domain superfamily/Winged helix DNA-binding domain"/>
    <property type="match status" value="1"/>
</dbReference>
<organism evidence="3 4">
    <name type="scientific">Thioclava pacifica DSM 10166</name>
    <dbReference type="NCBI Taxonomy" id="1353537"/>
    <lineage>
        <taxon>Bacteria</taxon>
        <taxon>Pseudomonadati</taxon>
        <taxon>Pseudomonadota</taxon>
        <taxon>Alphaproteobacteria</taxon>
        <taxon>Rhodobacterales</taxon>
        <taxon>Paracoccaceae</taxon>
        <taxon>Thioclava</taxon>
    </lineage>
</organism>
<dbReference type="GO" id="GO:0003677">
    <property type="term" value="F:DNA binding"/>
    <property type="evidence" value="ECO:0007669"/>
    <property type="project" value="InterPro"/>
</dbReference>
<dbReference type="SUPFAM" id="SSF46894">
    <property type="entry name" value="C-terminal effector domain of the bipartite response regulators"/>
    <property type="match status" value="1"/>
</dbReference>
<dbReference type="InterPro" id="IPR000792">
    <property type="entry name" value="Tscrpt_reg_LuxR_C"/>
</dbReference>
<dbReference type="STRING" id="1353537.TP2_03295"/>
<keyword evidence="4" id="KW-1185">Reference proteome</keyword>
<evidence type="ECO:0000259" key="2">
    <source>
        <dbReference type="SMART" id="SM00421"/>
    </source>
</evidence>
<dbReference type="OrthoDB" id="8277135at2"/>
<dbReference type="RefSeq" id="WP_038073136.1">
    <property type="nucleotide sequence ID" value="NZ_AUND01000001.1"/>
</dbReference>
<keyword evidence="1" id="KW-0472">Membrane</keyword>
<proteinExistence type="predicted"/>